<evidence type="ECO:0000256" key="14">
    <source>
        <dbReference type="PIRSR" id="PIRSR002811-1"/>
    </source>
</evidence>
<reference evidence="16" key="1">
    <citation type="journal article" date="2020" name="mSystems">
        <title>Genome- and Community-Level Interaction Insights into Carbon Utilization and Element Cycling Functions of Hydrothermarchaeota in Hydrothermal Sediment.</title>
        <authorList>
            <person name="Zhou Z."/>
            <person name="Liu Y."/>
            <person name="Xu W."/>
            <person name="Pan J."/>
            <person name="Luo Z.H."/>
            <person name="Li M."/>
        </authorList>
    </citation>
    <scope>NUCLEOTIDE SEQUENCE [LARGE SCALE GENOMIC DNA]</scope>
    <source>
        <strain evidence="16">SpSt-374</strain>
    </source>
</reference>
<keyword evidence="7 12" id="KW-0863">Zinc-finger</keyword>
<comment type="caution">
    <text evidence="16">The sequence shown here is derived from an EMBL/GenBank/DDBJ whole genome shotgun (WGS) entry which is preliminary data.</text>
</comment>
<dbReference type="HAMAP" id="MF_00974">
    <property type="entry name" value="DNA_primase_DnaG"/>
    <property type="match status" value="1"/>
</dbReference>
<evidence type="ECO:0000256" key="10">
    <source>
        <dbReference type="ARBA" id="ARBA00023125"/>
    </source>
</evidence>
<evidence type="ECO:0000256" key="13">
    <source>
        <dbReference type="PIRNR" id="PIRNR002811"/>
    </source>
</evidence>
<feature type="zinc finger region" description="CHC2-type" evidence="12 14">
    <location>
        <begin position="39"/>
        <end position="63"/>
    </location>
</feature>
<dbReference type="Gene3D" id="3.90.980.10">
    <property type="entry name" value="DNA primase, catalytic core, N-terminal domain"/>
    <property type="match status" value="1"/>
</dbReference>
<feature type="domain" description="Toprim" evidence="15">
    <location>
        <begin position="277"/>
        <end position="360"/>
    </location>
</feature>
<keyword evidence="10 12" id="KW-0238">DNA-binding</keyword>
<dbReference type="InterPro" id="IPR037068">
    <property type="entry name" value="DNA_primase_core_N_sf"/>
</dbReference>
<dbReference type="Pfam" id="PF01807">
    <property type="entry name" value="Zn_ribbon_DnaG"/>
    <property type="match status" value="1"/>
</dbReference>
<evidence type="ECO:0000256" key="11">
    <source>
        <dbReference type="ARBA" id="ARBA00023163"/>
    </source>
</evidence>
<dbReference type="InterPro" id="IPR030846">
    <property type="entry name" value="DnaG_bac"/>
</dbReference>
<keyword evidence="5 12" id="KW-0235">DNA replication</keyword>
<keyword evidence="3 12" id="KW-0808">Transferase</keyword>
<sequence length="646" mass="73008">MTTLHPDTIAEVKSRSDIVDVVSQYVVLKKRGKDFLGLCPFHEEKSPSFSVSPSKQMYYCFGCGAGGNAIKFLMELNKRSFQDVVLDLARRYQVSVQTLIPEESQELQRQLSVREQLYEILAVAGSFYQHALRQPLGSQALAYLREERGLSEETIQQFQLGYAPPGWETLSRYLVPKYPVELVMQAGLIKPRASGGGYYDIFRNRIIIPIHDDRGRIIGFGGRLQPPHHLGLGEVQEADSSAIKEAKYLNSPETQLFDKGKTLFALDKAKAAITKEDRAVVVEGYFDAIALHAHGIQNAVATLGTAISITQVRQLLRYSESKQIVLNFDADAAGTKAANRAIGEIADLAYKGEVNLRILGIPEGKDADEYLKTPGAAASYRQLLEAAPLWLDWQIEQILLGKNLKQADQYQQVARAMVALLKDIQHSDTRTYYVNRCAEFLAMGEARTIPLVAKDLLKQITRPHQKKQQTSGMSLPGSGERTRLTQAEALFLRLYLHCPECRQLGEDALAAGDLDFSLSHHRFLWQQIMELGQVSATSDISNPLLDKLQERLLHFPEQMASLQYLFHLDERTERDILRAGELIVAAVAAIEQVMCEKRSRYFLKLWSESDRTGERDRAGQYLQEFYAAKQRIKQLDEQLNFLYFFR</sequence>
<dbReference type="Pfam" id="PF13155">
    <property type="entry name" value="Toprim_2"/>
    <property type="match status" value="1"/>
</dbReference>
<dbReference type="FunFam" id="3.40.1360.10:FF:000002">
    <property type="entry name" value="DNA primase"/>
    <property type="match status" value="1"/>
</dbReference>
<dbReference type="SMART" id="SM00493">
    <property type="entry name" value="TOPRIM"/>
    <property type="match status" value="1"/>
</dbReference>
<dbReference type="InterPro" id="IPR006171">
    <property type="entry name" value="TOPRIM_dom"/>
</dbReference>
<dbReference type="PANTHER" id="PTHR30313">
    <property type="entry name" value="DNA PRIMASE"/>
    <property type="match status" value="1"/>
</dbReference>
<dbReference type="GO" id="GO:0003677">
    <property type="term" value="F:DNA binding"/>
    <property type="evidence" value="ECO:0007669"/>
    <property type="project" value="UniProtKB-KW"/>
</dbReference>
<dbReference type="GO" id="GO:1990077">
    <property type="term" value="C:primosome complex"/>
    <property type="evidence" value="ECO:0007669"/>
    <property type="project" value="UniProtKB-KW"/>
</dbReference>
<dbReference type="GO" id="GO:0008270">
    <property type="term" value="F:zinc ion binding"/>
    <property type="evidence" value="ECO:0007669"/>
    <property type="project" value="UniProtKB-UniRule"/>
</dbReference>
<gene>
    <name evidence="12" type="primary">dnaG</name>
    <name evidence="16" type="ORF">ENR15_04105</name>
</gene>
<comment type="subunit">
    <text evidence="12">Monomer. Interacts with DnaB.</text>
</comment>
<dbReference type="InterPro" id="IPR006295">
    <property type="entry name" value="DNA_primase_DnaG"/>
</dbReference>
<comment type="catalytic activity">
    <reaction evidence="12">
        <text>ssDNA + n NTP = ssDNA/pppN(pN)n-1 hybrid + (n-1) diphosphate.</text>
        <dbReference type="EC" id="2.7.7.101"/>
    </reaction>
</comment>
<keyword evidence="11 12" id="KW-0804">Transcription</keyword>
<accession>A0A7C3VI04</accession>
<evidence type="ECO:0000313" key="16">
    <source>
        <dbReference type="EMBL" id="HGF99856.1"/>
    </source>
</evidence>
<organism evidence="16">
    <name type="scientific">Planktothricoides sp. SpSt-374</name>
    <dbReference type="NCBI Taxonomy" id="2282167"/>
    <lineage>
        <taxon>Bacteria</taxon>
        <taxon>Bacillati</taxon>
        <taxon>Cyanobacteriota</taxon>
        <taxon>Cyanophyceae</taxon>
        <taxon>Oscillatoriophycideae</taxon>
        <taxon>Oscillatoriales</taxon>
        <taxon>Oscillatoriaceae</taxon>
        <taxon>Planktothricoides</taxon>
    </lineage>
</organism>
<evidence type="ECO:0000256" key="9">
    <source>
        <dbReference type="ARBA" id="ARBA00022842"/>
    </source>
</evidence>
<dbReference type="InterPro" id="IPR050219">
    <property type="entry name" value="DnaG_primase"/>
</dbReference>
<dbReference type="AlphaFoldDB" id="A0A7C3VI04"/>
<dbReference type="GO" id="GO:0000428">
    <property type="term" value="C:DNA-directed RNA polymerase complex"/>
    <property type="evidence" value="ECO:0007669"/>
    <property type="project" value="UniProtKB-KW"/>
</dbReference>
<dbReference type="Pfam" id="PF10410">
    <property type="entry name" value="DnaB_bind"/>
    <property type="match status" value="1"/>
</dbReference>
<dbReference type="InterPro" id="IPR034151">
    <property type="entry name" value="TOPRIM_DnaG_bac"/>
</dbReference>
<dbReference type="FunFam" id="3.90.580.10:FF:000001">
    <property type="entry name" value="DNA primase"/>
    <property type="match status" value="1"/>
</dbReference>
<evidence type="ECO:0000256" key="2">
    <source>
        <dbReference type="ARBA" id="ARBA00022515"/>
    </source>
</evidence>
<dbReference type="EMBL" id="DSPX01000039">
    <property type="protein sequence ID" value="HGF99856.1"/>
    <property type="molecule type" value="Genomic_DNA"/>
</dbReference>
<evidence type="ECO:0000256" key="8">
    <source>
        <dbReference type="ARBA" id="ARBA00022833"/>
    </source>
</evidence>
<keyword evidence="2 12" id="KW-0639">Primosome</keyword>
<dbReference type="NCBIfam" id="TIGR01391">
    <property type="entry name" value="dnaG"/>
    <property type="match status" value="1"/>
</dbReference>
<evidence type="ECO:0000256" key="7">
    <source>
        <dbReference type="ARBA" id="ARBA00022771"/>
    </source>
</evidence>
<comment type="cofactor">
    <cofactor evidence="12 13 14">
        <name>Zn(2+)</name>
        <dbReference type="ChEBI" id="CHEBI:29105"/>
    </cofactor>
    <text evidence="12 13 14">Binds 1 zinc ion per monomer.</text>
</comment>
<comment type="similarity">
    <text evidence="12 13">Belongs to the DnaG primase family.</text>
</comment>
<dbReference type="PANTHER" id="PTHR30313:SF2">
    <property type="entry name" value="DNA PRIMASE"/>
    <property type="match status" value="1"/>
</dbReference>
<dbReference type="InterPro" id="IPR013264">
    <property type="entry name" value="DNAG_N"/>
</dbReference>
<evidence type="ECO:0000259" key="15">
    <source>
        <dbReference type="PROSITE" id="PS50880"/>
    </source>
</evidence>
<evidence type="ECO:0000256" key="4">
    <source>
        <dbReference type="ARBA" id="ARBA00022695"/>
    </source>
</evidence>
<keyword evidence="4 12" id="KW-0548">Nucleotidyltransferase</keyword>
<evidence type="ECO:0000256" key="12">
    <source>
        <dbReference type="HAMAP-Rule" id="MF_00974"/>
    </source>
</evidence>
<dbReference type="Gene3D" id="3.90.580.10">
    <property type="entry name" value="Zinc finger, CHC2-type domain"/>
    <property type="match status" value="1"/>
</dbReference>
<dbReference type="GO" id="GO:0006269">
    <property type="term" value="P:DNA replication, synthesis of primer"/>
    <property type="evidence" value="ECO:0007669"/>
    <property type="project" value="UniProtKB-UniRule"/>
</dbReference>
<keyword evidence="9" id="KW-0460">Magnesium</keyword>
<dbReference type="InterPro" id="IPR002694">
    <property type="entry name" value="Znf_CHC2"/>
</dbReference>
<dbReference type="SUPFAM" id="SSF57783">
    <property type="entry name" value="Zinc beta-ribbon"/>
    <property type="match status" value="1"/>
</dbReference>
<proteinExistence type="inferred from homology"/>
<keyword evidence="6 12" id="KW-0479">Metal-binding</keyword>
<evidence type="ECO:0000256" key="3">
    <source>
        <dbReference type="ARBA" id="ARBA00022679"/>
    </source>
</evidence>
<dbReference type="SUPFAM" id="SSF56731">
    <property type="entry name" value="DNA primase core"/>
    <property type="match status" value="1"/>
</dbReference>
<keyword evidence="8 12" id="KW-0862">Zinc</keyword>
<dbReference type="GO" id="GO:0005737">
    <property type="term" value="C:cytoplasm"/>
    <property type="evidence" value="ECO:0007669"/>
    <property type="project" value="TreeGrafter"/>
</dbReference>
<dbReference type="PROSITE" id="PS50880">
    <property type="entry name" value="TOPRIM"/>
    <property type="match status" value="1"/>
</dbReference>
<dbReference type="SMART" id="SM00400">
    <property type="entry name" value="ZnF_CHCC"/>
    <property type="match status" value="1"/>
</dbReference>
<keyword evidence="1 12" id="KW-0240">DNA-directed RNA polymerase</keyword>
<evidence type="ECO:0000256" key="5">
    <source>
        <dbReference type="ARBA" id="ARBA00022705"/>
    </source>
</evidence>
<dbReference type="PIRSF" id="PIRSF002811">
    <property type="entry name" value="DnaG"/>
    <property type="match status" value="1"/>
</dbReference>
<evidence type="ECO:0000256" key="1">
    <source>
        <dbReference type="ARBA" id="ARBA00022478"/>
    </source>
</evidence>
<dbReference type="Gene3D" id="3.40.1360.10">
    <property type="match status" value="1"/>
</dbReference>
<evidence type="ECO:0000256" key="6">
    <source>
        <dbReference type="ARBA" id="ARBA00022723"/>
    </source>
</evidence>
<comment type="domain">
    <text evidence="12">Contains an N-terminal zinc-binding domain, a central core domain that contains the primase activity, and a C-terminal DnaB-binding domain.</text>
</comment>
<name>A0A7C3VI04_9CYAN</name>
<dbReference type="EC" id="2.7.7.101" evidence="12"/>
<dbReference type="CDD" id="cd03364">
    <property type="entry name" value="TOPRIM_DnaG_primases"/>
    <property type="match status" value="1"/>
</dbReference>
<dbReference type="InterPro" id="IPR019475">
    <property type="entry name" value="DNA_primase_DnaB-bd"/>
</dbReference>
<dbReference type="InterPro" id="IPR036977">
    <property type="entry name" value="DNA_primase_Znf_CHC2"/>
</dbReference>
<dbReference type="GO" id="GO:0003899">
    <property type="term" value="F:DNA-directed RNA polymerase activity"/>
    <property type="evidence" value="ECO:0007669"/>
    <property type="project" value="UniProtKB-UniRule"/>
</dbReference>
<comment type="function">
    <text evidence="12 13">RNA polymerase that catalyzes the synthesis of short RNA molecules used as primers for DNA polymerase during DNA replication.</text>
</comment>
<protein>
    <recommendedName>
        <fullName evidence="12 13">DNA primase</fullName>
        <ecNumber evidence="12">2.7.7.101</ecNumber>
    </recommendedName>
</protein>
<dbReference type="Pfam" id="PF08275">
    <property type="entry name" value="DNAG_N"/>
    <property type="match status" value="1"/>
</dbReference>